<dbReference type="RefSeq" id="WP_097009990.1">
    <property type="nucleotide sequence ID" value="NZ_OBEJ01000006.1"/>
</dbReference>
<dbReference type="AlphaFoldDB" id="A0A285P949"/>
<evidence type="ECO:0000313" key="1">
    <source>
        <dbReference type="EMBL" id="SNZ17723.1"/>
    </source>
</evidence>
<dbReference type="EMBL" id="OBEJ01000006">
    <property type="protein sequence ID" value="SNZ17723.1"/>
    <property type="molecule type" value="Genomic_DNA"/>
</dbReference>
<dbReference type="InterPro" id="IPR055515">
    <property type="entry name" value="DUF7089"/>
</dbReference>
<accession>A0A285P949</accession>
<name>A0A285P949_NATPI</name>
<sequence length="258" mass="28376">MFSERDLPEDLDAVREELAPGAVVLDCESDFETLPPAQAEDLGLLVDELDPASYPEEWVPEDAPALLHRYAGSDFTIGMPGDGSVVWTRQTDPPVILVKPRVEGAPEDFVDFLIAEALVEIGIDAPEHFLEFFGDRYPQLDAAVDRDPNSTYQIAAALTDAWVGLFTRNTFAQWHEDGSRLGAAWDDAGERIEGRLTDLPTLVAQGETDFADATELACSGIKHGMDLPDPFGALDNRAYANRSADYAVKWAEKTFEML</sequence>
<organism evidence="1 2">
    <name type="scientific">Natronoarchaeum philippinense</name>
    <dbReference type="NCBI Taxonomy" id="558529"/>
    <lineage>
        <taxon>Archaea</taxon>
        <taxon>Methanobacteriati</taxon>
        <taxon>Methanobacteriota</taxon>
        <taxon>Stenosarchaea group</taxon>
        <taxon>Halobacteria</taxon>
        <taxon>Halobacteriales</taxon>
        <taxon>Natronoarchaeaceae</taxon>
    </lineage>
</organism>
<gene>
    <name evidence="1" type="ORF">SAMN06269185_3104</name>
</gene>
<dbReference type="OrthoDB" id="198543at2157"/>
<dbReference type="Proteomes" id="UP000219453">
    <property type="component" value="Unassembled WGS sequence"/>
</dbReference>
<reference evidence="1 2" key="1">
    <citation type="submission" date="2017-09" db="EMBL/GenBank/DDBJ databases">
        <authorList>
            <person name="Ehlers B."/>
            <person name="Leendertz F.H."/>
        </authorList>
    </citation>
    <scope>NUCLEOTIDE SEQUENCE [LARGE SCALE GENOMIC DNA]</scope>
    <source>
        <strain evidence="1 2">DSM 27208</strain>
    </source>
</reference>
<protein>
    <submittedName>
        <fullName evidence="1">Uncharacterized protein</fullName>
    </submittedName>
</protein>
<keyword evidence="2" id="KW-1185">Reference proteome</keyword>
<dbReference type="Pfam" id="PF23363">
    <property type="entry name" value="DUF7089"/>
    <property type="match status" value="1"/>
</dbReference>
<proteinExistence type="predicted"/>
<evidence type="ECO:0000313" key="2">
    <source>
        <dbReference type="Proteomes" id="UP000219453"/>
    </source>
</evidence>